<dbReference type="PANTHER" id="PTHR12161:SF63">
    <property type="entry name" value="VACUOLAR PROTEIN SORTING-ASSOCIATED PROTEIN IST1-RELATED"/>
    <property type="match status" value="1"/>
</dbReference>
<dbReference type="EMBL" id="OX465084">
    <property type="protein sequence ID" value="CAI9296743.1"/>
    <property type="molecule type" value="Genomic_DNA"/>
</dbReference>
<sequence>MGKKFDALIGRKFKTSKLKTTLNLAISRLSLLKKHRLARFTIARSDIIQLLRLNHHQQALLRVEQVIKDQNILDVYDMIHGYCNLLIQRINFIEQANECPKELEEAVSNLLYGAPRCGEFPELQKIREILTSHFGKEFAEGASELRRNCGVSQIMIQKLSPAQSTLECRMKILTDIAKENGIILQLDISTPEIRKEKVVVEKKIEKQMSFSEAKNYKEATDVAQDAFESAAYDVIAARAAVELARRATVELARSESFVSDGSDSNSDVNELFHSAKDYIISQGQQVNIENKLNSTRIKRLNRQ</sequence>
<evidence type="ECO:0000313" key="2">
    <source>
        <dbReference type="EMBL" id="CAI9296743.1"/>
    </source>
</evidence>
<dbReference type="PANTHER" id="PTHR12161">
    <property type="entry name" value="IST1 FAMILY MEMBER"/>
    <property type="match status" value="1"/>
</dbReference>
<organism evidence="2 3">
    <name type="scientific">Lactuca saligna</name>
    <name type="common">Willowleaf lettuce</name>
    <dbReference type="NCBI Taxonomy" id="75948"/>
    <lineage>
        <taxon>Eukaryota</taxon>
        <taxon>Viridiplantae</taxon>
        <taxon>Streptophyta</taxon>
        <taxon>Embryophyta</taxon>
        <taxon>Tracheophyta</taxon>
        <taxon>Spermatophyta</taxon>
        <taxon>Magnoliopsida</taxon>
        <taxon>eudicotyledons</taxon>
        <taxon>Gunneridae</taxon>
        <taxon>Pentapetalae</taxon>
        <taxon>asterids</taxon>
        <taxon>campanulids</taxon>
        <taxon>Asterales</taxon>
        <taxon>Asteraceae</taxon>
        <taxon>Cichorioideae</taxon>
        <taxon>Cichorieae</taxon>
        <taxon>Lactucinae</taxon>
        <taxon>Lactuca</taxon>
    </lineage>
</organism>
<gene>
    <name evidence="2" type="ORF">LSALG_LOCUS35592</name>
</gene>
<dbReference type="FunFam" id="1.20.1260.60:FF:000002">
    <property type="entry name" value="Vacuolar protein sorting-associated protein IST1"/>
    <property type="match status" value="1"/>
</dbReference>
<protein>
    <submittedName>
        <fullName evidence="2">Uncharacterized protein</fullName>
    </submittedName>
</protein>
<dbReference type="Pfam" id="PF03398">
    <property type="entry name" value="Ist1"/>
    <property type="match status" value="1"/>
</dbReference>
<evidence type="ECO:0000256" key="1">
    <source>
        <dbReference type="ARBA" id="ARBA00005536"/>
    </source>
</evidence>
<keyword evidence="3" id="KW-1185">Reference proteome</keyword>
<proteinExistence type="inferred from homology"/>
<reference evidence="2" key="1">
    <citation type="submission" date="2023-04" db="EMBL/GenBank/DDBJ databases">
        <authorList>
            <person name="Vijverberg K."/>
            <person name="Xiong W."/>
            <person name="Schranz E."/>
        </authorList>
    </citation>
    <scope>NUCLEOTIDE SEQUENCE</scope>
</reference>
<dbReference type="InterPro" id="IPR042277">
    <property type="entry name" value="IST1-like"/>
</dbReference>
<dbReference type="AlphaFoldDB" id="A0AA36EHQ8"/>
<accession>A0AA36EHQ8</accession>
<dbReference type="Gene3D" id="1.20.1260.60">
    <property type="entry name" value="Vacuolar protein sorting-associated protein Ist1"/>
    <property type="match status" value="1"/>
</dbReference>
<dbReference type="GO" id="GO:0015031">
    <property type="term" value="P:protein transport"/>
    <property type="evidence" value="ECO:0007669"/>
    <property type="project" value="InterPro"/>
</dbReference>
<evidence type="ECO:0000313" key="3">
    <source>
        <dbReference type="Proteomes" id="UP001177003"/>
    </source>
</evidence>
<dbReference type="InterPro" id="IPR005061">
    <property type="entry name" value="Ist1"/>
</dbReference>
<comment type="similarity">
    <text evidence="1">Belongs to the IST1 family.</text>
</comment>
<name>A0AA36EHQ8_LACSI</name>
<dbReference type="Proteomes" id="UP001177003">
    <property type="component" value="Chromosome 8"/>
</dbReference>